<dbReference type="EMBL" id="LZKJ01000197">
    <property type="protein sequence ID" value="OBI40573.1"/>
    <property type="molecule type" value="Genomic_DNA"/>
</dbReference>
<evidence type="ECO:0000313" key="2">
    <source>
        <dbReference type="Proteomes" id="UP000093592"/>
    </source>
</evidence>
<dbReference type="AlphaFoldDB" id="A0A1A2YT01"/>
<dbReference type="OrthoDB" id="4620456at2"/>
<gene>
    <name evidence="1" type="ORF">A5707_09150</name>
</gene>
<proteinExistence type="predicted"/>
<accession>A0A1A2YT01</accession>
<name>A0A1A2YT01_9MYCO</name>
<reference evidence="2" key="1">
    <citation type="submission" date="2016-06" db="EMBL/GenBank/DDBJ databases">
        <authorList>
            <person name="Sutton G."/>
            <person name="Brinkac L."/>
            <person name="Sanka R."/>
            <person name="Adams M."/>
            <person name="Lau E."/>
            <person name="Sam S."/>
            <person name="Sreng N."/>
            <person name="Him V."/>
            <person name="Kerleguer A."/>
            <person name="Cheng S."/>
        </authorList>
    </citation>
    <scope>NUCLEOTIDE SEQUENCE [LARGE SCALE GENOMIC DNA]</scope>
    <source>
        <strain evidence="2">E861</strain>
    </source>
</reference>
<evidence type="ECO:0000313" key="1">
    <source>
        <dbReference type="EMBL" id="OBI40573.1"/>
    </source>
</evidence>
<comment type="caution">
    <text evidence="1">The sequence shown here is derived from an EMBL/GenBank/DDBJ whole genome shotgun (WGS) entry which is preliminary data.</text>
</comment>
<organism evidence="1 2">
    <name type="scientific">Mycobacterium kyorinense</name>
    <dbReference type="NCBI Taxonomy" id="487514"/>
    <lineage>
        <taxon>Bacteria</taxon>
        <taxon>Bacillati</taxon>
        <taxon>Actinomycetota</taxon>
        <taxon>Actinomycetes</taxon>
        <taxon>Mycobacteriales</taxon>
        <taxon>Mycobacteriaceae</taxon>
        <taxon>Mycobacterium</taxon>
    </lineage>
</organism>
<dbReference type="RefSeq" id="WP_065016362.1">
    <property type="nucleotide sequence ID" value="NZ_LZKJ01000197.1"/>
</dbReference>
<sequence>MTSPLPNPSRITEWAEISRRFINQASAVVLEANEQIKAESFGGAQWTKSARRLVNLALTAGLEMAPQSVCFPQSAADLELSDFIDVDPDNECERVLSVAKPFVLDGAPSCVIPNQFVVFVPAILRVYAKRFRVGVSWPDLRSGTYRGRVRLARTQTPQPGSQEIDVVIDL</sequence>
<dbReference type="Proteomes" id="UP000093592">
    <property type="component" value="Unassembled WGS sequence"/>
</dbReference>
<protein>
    <submittedName>
        <fullName evidence="1">Uncharacterized protein</fullName>
    </submittedName>
</protein>